<organism evidence="1 2">
    <name type="scientific">Iphiclides podalirius</name>
    <name type="common">scarce swallowtail</name>
    <dbReference type="NCBI Taxonomy" id="110791"/>
    <lineage>
        <taxon>Eukaryota</taxon>
        <taxon>Metazoa</taxon>
        <taxon>Ecdysozoa</taxon>
        <taxon>Arthropoda</taxon>
        <taxon>Hexapoda</taxon>
        <taxon>Insecta</taxon>
        <taxon>Pterygota</taxon>
        <taxon>Neoptera</taxon>
        <taxon>Endopterygota</taxon>
        <taxon>Lepidoptera</taxon>
        <taxon>Glossata</taxon>
        <taxon>Ditrysia</taxon>
        <taxon>Papilionoidea</taxon>
        <taxon>Papilionidae</taxon>
        <taxon>Papilioninae</taxon>
        <taxon>Iphiclides</taxon>
    </lineage>
</organism>
<keyword evidence="2" id="KW-1185">Reference proteome</keyword>
<protein>
    <submittedName>
        <fullName evidence="1">Uncharacterized protein</fullName>
    </submittedName>
</protein>
<dbReference type="Proteomes" id="UP000837857">
    <property type="component" value="Chromosome 12"/>
</dbReference>
<sequence>MRLNGNAPRFRLVRARGCTQPPPGRRSILAVASPAWPGHVPDIAITKSPCSDPTLSFPPEGNTVERVHTISRF</sequence>
<gene>
    <name evidence="1" type="ORF">IPOD504_LOCUS2321</name>
</gene>
<dbReference type="EMBL" id="OW152824">
    <property type="protein sequence ID" value="CAH2040149.1"/>
    <property type="molecule type" value="Genomic_DNA"/>
</dbReference>
<name>A0ABN8HWA1_9NEOP</name>
<feature type="non-terminal residue" evidence="1">
    <location>
        <position position="73"/>
    </location>
</feature>
<proteinExistence type="predicted"/>
<accession>A0ABN8HWA1</accession>
<evidence type="ECO:0000313" key="2">
    <source>
        <dbReference type="Proteomes" id="UP000837857"/>
    </source>
</evidence>
<evidence type="ECO:0000313" key="1">
    <source>
        <dbReference type="EMBL" id="CAH2040149.1"/>
    </source>
</evidence>
<reference evidence="1" key="1">
    <citation type="submission" date="2022-03" db="EMBL/GenBank/DDBJ databases">
        <authorList>
            <person name="Martin H S."/>
        </authorList>
    </citation>
    <scope>NUCLEOTIDE SEQUENCE</scope>
</reference>